<organism evidence="4 5">
    <name type="scientific">Phaseolus vulgaris</name>
    <name type="common">Kidney bean</name>
    <name type="synonym">French bean</name>
    <dbReference type="NCBI Taxonomy" id="3885"/>
    <lineage>
        <taxon>Eukaryota</taxon>
        <taxon>Viridiplantae</taxon>
        <taxon>Streptophyta</taxon>
        <taxon>Embryophyta</taxon>
        <taxon>Tracheophyta</taxon>
        <taxon>Spermatophyta</taxon>
        <taxon>Magnoliopsida</taxon>
        <taxon>eudicotyledons</taxon>
        <taxon>Gunneridae</taxon>
        <taxon>Pentapetalae</taxon>
        <taxon>rosids</taxon>
        <taxon>fabids</taxon>
        <taxon>Fabales</taxon>
        <taxon>Fabaceae</taxon>
        <taxon>Papilionoideae</taxon>
        <taxon>50 kb inversion clade</taxon>
        <taxon>NPAAA clade</taxon>
        <taxon>indigoferoid/millettioid clade</taxon>
        <taxon>Phaseoleae</taxon>
        <taxon>Phaseolus</taxon>
    </lineage>
</organism>
<dbReference type="EMBL" id="CM002290">
    <property type="protein sequence ID" value="ESW25257.1"/>
    <property type="molecule type" value="Genomic_DNA"/>
</dbReference>
<dbReference type="InterPro" id="IPR007736">
    <property type="entry name" value="Caleosin-related"/>
</dbReference>
<accession>V7C517</accession>
<feature type="compositionally biased region" description="Low complexity" evidence="2">
    <location>
        <begin position="1"/>
        <end position="13"/>
    </location>
</feature>
<dbReference type="PANTHER" id="PTHR31495">
    <property type="entry name" value="PEROXYGENASE 3-RELATED"/>
    <property type="match status" value="1"/>
</dbReference>
<keyword evidence="3" id="KW-0812">Transmembrane</keyword>
<keyword evidence="3" id="KW-1133">Transmembrane helix</keyword>
<dbReference type="GO" id="GO:0005509">
    <property type="term" value="F:calcium ion binding"/>
    <property type="evidence" value="ECO:0007669"/>
    <property type="project" value="TreeGrafter"/>
</dbReference>
<dbReference type="Proteomes" id="UP000000226">
    <property type="component" value="Chromosome 3"/>
</dbReference>
<reference evidence="5" key="1">
    <citation type="journal article" date="2014" name="Nat. Genet.">
        <title>A reference genome for common bean and genome-wide analysis of dual domestications.</title>
        <authorList>
            <person name="Schmutz J."/>
            <person name="McClean P.E."/>
            <person name="Mamidi S."/>
            <person name="Wu G.A."/>
            <person name="Cannon S.B."/>
            <person name="Grimwood J."/>
            <person name="Jenkins J."/>
            <person name="Shu S."/>
            <person name="Song Q."/>
            <person name="Chavarro C."/>
            <person name="Torres-Torres M."/>
            <person name="Geffroy V."/>
            <person name="Moghaddam S.M."/>
            <person name="Gao D."/>
            <person name="Abernathy B."/>
            <person name="Barry K."/>
            <person name="Blair M."/>
            <person name="Brick M.A."/>
            <person name="Chovatia M."/>
            <person name="Gepts P."/>
            <person name="Goodstein D.M."/>
            <person name="Gonzales M."/>
            <person name="Hellsten U."/>
            <person name="Hyten D.L."/>
            <person name="Jia G."/>
            <person name="Kelly J.D."/>
            <person name="Kudrna D."/>
            <person name="Lee R."/>
            <person name="Richard M.M."/>
            <person name="Miklas P.N."/>
            <person name="Osorno J.M."/>
            <person name="Rodrigues J."/>
            <person name="Thareau V."/>
            <person name="Urrea C.A."/>
            <person name="Wang M."/>
            <person name="Yu Y."/>
            <person name="Zhang M."/>
            <person name="Wing R.A."/>
            <person name="Cregan P.B."/>
            <person name="Rokhsar D.S."/>
            <person name="Jackson S.A."/>
        </authorList>
    </citation>
    <scope>NUCLEOTIDE SEQUENCE [LARGE SCALE GENOMIC DNA]</scope>
    <source>
        <strain evidence="5">cv. G19833</strain>
    </source>
</reference>
<dbReference type="PANTHER" id="PTHR31495:SF1">
    <property type="entry name" value="INACTIVE PEROXYGENASE-LIKE PROTEIN-RELATED"/>
    <property type="match status" value="1"/>
</dbReference>
<dbReference type="SUPFAM" id="SSF47473">
    <property type="entry name" value="EF-hand"/>
    <property type="match status" value="1"/>
</dbReference>
<evidence type="ECO:0000313" key="5">
    <source>
        <dbReference type="Proteomes" id="UP000000226"/>
    </source>
</evidence>
<name>V7C517_PHAVU</name>
<dbReference type="STRING" id="3885.V7C517"/>
<dbReference type="eggNOG" id="ENOG502QTJ2">
    <property type="taxonomic scope" value="Eukaryota"/>
</dbReference>
<feature type="transmembrane region" description="Helical" evidence="3">
    <location>
        <begin position="53"/>
        <end position="74"/>
    </location>
</feature>
<gene>
    <name evidence="4" type="ORF">PHAVU_003G020500g</name>
</gene>
<dbReference type="Gramene" id="ESW25257">
    <property type="protein sequence ID" value="ESW25257"/>
    <property type="gene ID" value="PHAVU_003G020500g"/>
</dbReference>
<feature type="region of interest" description="Disordered" evidence="2">
    <location>
        <begin position="1"/>
        <end position="23"/>
    </location>
</feature>
<comment type="similarity">
    <text evidence="1">Belongs to the caleosin family.</text>
</comment>
<dbReference type="Pfam" id="PF05042">
    <property type="entry name" value="Caleosin"/>
    <property type="match status" value="1"/>
</dbReference>
<evidence type="ECO:0000313" key="4">
    <source>
        <dbReference type="EMBL" id="ESW25257.1"/>
    </source>
</evidence>
<dbReference type="InterPro" id="IPR011992">
    <property type="entry name" value="EF-hand-dom_pair"/>
</dbReference>
<dbReference type="OrthoDB" id="640742at2759"/>
<dbReference type="GO" id="GO:0004497">
    <property type="term" value="F:monooxygenase activity"/>
    <property type="evidence" value="ECO:0007669"/>
    <property type="project" value="TreeGrafter"/>
</dbReference>
<protein>
    <submittedName>
        <fullName evidence="4">Uncharacterized protein</fullName>
    </submittedName>
</protein>
<evidence type="ECO:0000256" key="2">
    <source>
        <dbReference type="SAM" id="MobiDB-lite"/>
    </source>
</evidence>
<dbReference type="OMA" id="RPGINDD"/>
<sequence>MVSLSSSSNHSISQEVADEKPIPHDQNVLQKHVEFFDRNHDGIIYPWETFQGFRAIGCGYLISSVAALFINASLSRKTRPGKFPSLLFPIEVKNIQKAKHGSDSSVYDSEGRFVPSKFEEIFKKHARTHPDALTSDELMEMLKANREPKDYGGWLGSFSEWKFLYILCKDSDGLLHRDTIRGVYDGSLFEKLEKEHSQKKNK</sequence>
<keyword evidence="5" id="KW-1185">Reference proteome</keyword>
<evidence type="ECO:0000256" key="3">
    <source>
        <dbReference type="SAM" id="Phobius"/>
    </source>
</evidence>
<dbReference type="AlphaFoldDB" id="V7C517"/>
<keyword evidence="3" id="KW-0472">Membrane</keyword>
<proteinExistence type="inferred from homology"/>
<evidence type="ECO:0000256" key="1">
    <source>
        <dbReference type="ARBA" id="ARBA00006765"/>
    </source>
</evidence>